<evidence type="ECO:0000256" key="3">
    <source>
        <dbReference type="ARBA" id="ARBA00023315"/>
    </source>
</evidence>
<accession>A0A7G9SP58</accession>
<feature type="domain" description="Phospholipid/glycerol acyltransferase" evidence="5">
    <location>
        <begin position="86"/>
        <end position="195"/>
    </location>
</feature>
<dbReference type="SMART" id="SM00563">
    <property type="entry name" value="PlsC"/>
    <property type="match status" value="1"/>
</dbReference>
<dbReference type="EMBL" id="CP060719">
    <property type="protein sequence ID" value="QNN69633.1"/>
    <property type="molecule type" value="Genomic_DNA"/>
</dbReference>
<reference evidence="6 7" key="1">
    <citation type="submission" date="2020-08" db="EMBL/GenBank/DDBJ databases">
        <title>Genome sequence of Thermomonas carbonis KCTC 42013T.</title>
        <authorList>
            <person name="Hyun D.-W."/>
            <person name="Bae J.-W."/>
        </authorList>
    </citation>
    <scope>NUCLEOTIDE SEQUENCE [LARGE SCALE GENOMIC DNA]</scope>
    <source>
        <strain evidence="6 7">KCTC 42013</strain>
    </source>
</reference>
<dbReference type="Pfam" id="PF01553">
    <property type="entry name" value="Acyltransferase"/>
    <property type="match status" value="1"/>
</dbReference>
<keyword evidence="2 6" id="KW-0808">Transferase</keyword>
<dbReference type="KEGG" id="tcn:H9L16_13340"/>
<dbReference type="PANTHER" id="PTHR10434:SF66">
    <property type="entry name" value="PHOSPHOLIPID_GLYCEROL ACYLTRANSFERASE DOMAIN-CONTAINING PROTEIN"/>
    <property type="match status" value="1"/>
</dbReference>
<feature type="transmembrane region" description="Helical" evidence="4">
    <location>
        <begin position="12"/>
        <end position="39"/>
    </location>
</feature>
<dbReference type="PANTHER" id="PTHR10434">
    <property type="entry name" value="1-ACYL-SN-GLYCEROL-3-PHOSPHATE ACYLTRANSFERASE"/>
    <property type="match status" value="1"/>
</dbReference>
<dbReference type="GO" id="GO:0006654">
    <property type="term" value="P:phosphatidic acid biosynthetic process"/>
    <property type="evidence" value="ECO:0007669"/>
    <property type="project" value="TreeGrafter"/>
</dbReference>
<evidence type="ECO:0000259" key="5">
    <source>
        <dbReference type="SMART" id="SM00563"/>
    </source>
</evidence>
<evidence type="ECO:0000256" key="2">
    <source>
        <dbReference type="ARBA" id="ARBA00022679"/>
    </source>
</evidence>
<dbReference type="InterPro" id="IPR002123">
    <property type="entry name" value="Plipid/glycerol_acylTrfase"/>
</dbReference>
<dbReference type="CDD" id="cd07989">
    <property type="entry name" value="LPLAT_AGPAT-like"/>
    <property type="match status" value="1"/>
</dbReference>
<comment type="pathway">
    <text evidence="1">Lipid metabolism.</text>
</comment>
<proteinExistence type="predicted"/>
<dbReference type="RefSeq" id="WP_187552151.1">
    <property type="nucleotide sequence ID" value="NZ_BMZL01000001.1"/>
</dbReference>
<protein>
    <submittedName>
        <fullName evidence="6">1-acyl-sn-glycerol-3-phosphate acyltransferase</fullName>
    </submittedName>
</protein>
<dbReference type="SUPFAM" id="SSF69593">
    <property type="entry name" value="Glycerol-3-phosphate (1)-acyltransferase"/>
    <property type="match status" value="1"/>
</dbReference>
<evidence type="ECO:0000313" key="6">
    <source>
        <dbReference type="EMBL" id="QNN69633.1"/>
    </source>
</evidence>
<evidence type="ECO:0000313" key="7">
    <source>
        <dbReference type="Proteomes" id="UP000515804"/>
    </source>
</evidence>
<keyword evidence="7" id="KW-1185">Reference proteome</keyword>
<gene>
    <name evidence="6" type="ORF">H9L16_13340</name>
</gene>
<sequence length="261" mass="28642">MLDAIDRAWRTFGSALSFIAFGIGGLLLRVLVFPLVRVFSRDRATLERRARALIRASFAGHVRIMHRLGVMTYEIRGLERLQRRGLLVLANHPTLVDVVLLVSRLPDADCVVKSRLANNPFTRGPVRATGYICNDNGAGLVDDCIASVRSGRNLLIFPEGTRTPANELLGPLQRGAANIAVRGRLDVTPVVIRCEPRTLGKGEKWYRVPPRRFHLCMDVLPDLPVSPFLEDGVTEPLAARRLTAALGDIFTGGLLRAGAGH</sequence>
<keyword evidence="4" id="KW-0472">Membrane</keyword>
<organism evidence="6 7">
    <name type="scientific">Thermomonas carbonis</name>
    <dbReference type="NCBI Taxonomy" id="1463158"/>
    <lineage>
        <taxon>Bacteria</taxon>
        <taxon>Pseudomonadati</taxon>
        <taxon>Pseudomonadota</taxon>
        <taxon>Gammaproteobacteria</taxon>
        <taxon>Lysobacterales</taxon>
        <taxon>Lysobacteraceae</taxon>
        <taxon>Thermomonas</taxon>
    </lineage>
</organism>
<name>A0A7G9SP58_9GAMM</name>
<keyword evidence="4" id="KW-1133">Transmembrane helix</keyword>
<keyword evidence="3 6" id="KW-0012">Acyltransferase</keyword>
<keyword evidence="4" id="KW-0812">Transmembrane</keyword>
<dbReference type="Proteomes" id="UP000515804">
    <property type="component" value="Chromosome"/>
</dbReference>
<dbReference type="AlphaFoldDB" id="A0A7G9SP58"/>
<evidence type="ECO:0000256" key="4">
    <source>
        <dbReference type="SAM" id="Phobius"/>
    </source>
</evidence>
<evidence type="ECO:0000256" key="1">
    <source>
        <dbReference type="ARBA" id="ARBA00005189"/>
    </source>
</evidence>
<dbReference type="GO" id="GO:0003841">
    <property type="term" value="F:1-acylglycerol-3-phosphate O-acyltransferase activity"/>
    <property type="evidence" value="ECO:0007669"/>
    <property type="project" value="TreeGrafter"/>
</dbReference>